<name>A0A6P8B602_PYRGI</name>
<dbReference type="AlphaFoldDB" id="A0A6P8B602"/>
<protein>
    <submittedName>
        <fullName evidence="3">Uncharacterized protein</fullName>
    </submittedName>
</protein>
<evidence type="ECO:0000313" key="3">
    <source>
        <dbReference type="RefSeq" id="XP_030982627.1"/>
    </source>
</evidence>
<reference evidence="3" key="2">
    <citation type="submission" date="2019-10" db="EMBL/GenBank/DDBJ databases">
        <authorList>
            <consortium name="NCBI Genome Project"/>
        </authorList>
    </citation>
    <scope>NUCLEOTIDE SEQUENCE</scope>
    <source>
        <strain evidence="3">NI907</strain>
    </source>
</reference>
<evidence type="ECO:0000256" key="1">
    <source>
        <dbReference type="SAM" id="MobiDB-lite"/>
    </source>
</evidence>
<feature type="region of interest" description="Disordered" evidence="1">
    <location>
        <begin position="71"/>
        <end position="130"/>
    </location>
</feature>
<dbReference type="GeneID" id="41960425"/>
<reference evidence="3" key="3">
    <citation type="submission" date="2025-08" db="UniProtKB">
        <authorList>
            <consortium name="RefSeq"/>
        </authorList>
    </citation>
    <scope>IDENTIFICATION</scope>
    <source>
        <strain evidence="3">NI907</strain>
    </source>
</reference>
<dbReference type="KEGG" id="pgri:PgNI_05485"/>
<proteinExistence type="predicted"/>
<gene>
    <name evidence="3" type="ORF">PgNI_05485</name>
</gene>
<organism evidence="2 3">
    <name type="scientific">Pyricularia grisea</name>
    <name type="common">Crabgrass-specific blast fungus</name>
    <name type="synonym">Magnaporthe grisea</name>
    <dbReference type="NCBI Taxonomy" id="148305"/>
    <lineage>
        <taxon>Eukaryota</taxon>
        <taxon>Fungi</taxon>
        <taxon>Dikarya</taxon>
        <taxon>Ascomycota</taxon>
        <taxon>Pezizomycotina</taxon>
        <taxon>Sordariomycetes</taxon>
        <taxon>Sordariomycetidae</taxon>
        <taxon>Magnaporthales</taxon>
        <taxon>Pyriculariaceae</taxon>
        <taxon>Pyricularia</taxon>
    </lineage>
</organism>
<feature type="region of interest" description="Disordered" evidence="1">
    <location>
        <begin position="154"/>
        <end position="176"/>
    </location>
</feature>
<dbReference type="Proteomes" id="UP000515153">
    <property type="component" value="Chromosome I"/>
</dbReference>
<sequence length="241" mass="25170">MPGRPLSMRWATAFSVLPPGTQTSSRKTRTGFLLSLETSGGLGAHATRLGCRNQGFDQVVENKDYERKTYPEIDAATSSSDSSGSTLTAGETTLSTEATTSTLRPAASALGKRAVAPSQRVTGRLGMDRTIGVPGGSQDCSWATEMPGHMVTTVGRASPSSVPSAPAISRHTCGTSPGRVQMKTTWELLPPPSADAFQMLGCRLFVVARALGYSCVSCSACSVLRAVTAMAHVSSHSVSDE</sequence>
<evidence type="ECO:0000313" key="2">
    <source>
        <dbReference type="Proteomes" id="UP000515153"/>
    </source>
</evidence>
<reference evidence="2 3" key="1">
    <citation type="journal article" date="2019" name="Mol. Biol. Evol.">
        <title>Blast fungal genomes show frequent chromosomal changes, gene gains and losses, and effector gene turnover.</title>
        <authorList>
            <person name="Gomez Luciano L.B."/>
            <person name="Jason Tsai I."/>
            <person name="Chuma I."/>
            <person name="Tosa Y."/>
            <person name="Chen Y.H."/>
            <person name="Li J.Y."/>
            <person name="Li M.Y."/>
            <person name="Jade Lu M.Y."/>
            <person name="Nakayashiki H."/>
            <person name="Li W.H."/>
        </authorList>
    </citation>
    <scope>NUCLEOTIDE SEQUENCE [LARGE SCALE GENOMIC DNA]</scope>
    <source>
        <strain evidence="2 3">NI907</strain>
    </source>
</reference>
<accession>A0A6P8B602</accession>
<feature type="compositionally biased region" description="Low complexity" evidence="1">
    <location>
        <begin position="74"/>
        <end position="102"/>
    </location>
</feature>
<feature type="compositionally biased region" description="Low complexity" evidence="1">
    <location>
        <begin position="157"/>
        <end position="169"/>
    </location>
</feature>
<dbReference type="RefSeq" id="XP_030982627.1">
    <property type="nucleotide sequence ID" value="XM_031125516.1"/>
</dbReference>
<keyword evidence="2" id="KW-1185">Reference proteome</keyword>